<organism evidence="3 4">
    <name type="scientific">Pseudolabrys taiwanensis</name>
    <dbReference type="NCBI Taxonomy" id="331696"/>
    <lineage>
        <taxon>Bacteria</taxon>
        <taxon>Pseudomonadati</taxon>
        <taxon>Pseudomonadota</taxon>
        <taxon>Alphaproteobacteria</taxon>
        <taxon>Hyphomicrobiales</taxon>
        <taxon>Xanthobacteraceae</taxon>
        <taxon>Pseudolabrys</taxon>
    </lineage>
</organism>
<feature type="chain" id="PRO_5016600084" description="Secretin/TonB short N-terminal domain-containing protein" evidence="2">
    <location>
        <begin position="26"/>
        <end position="236"/>
    </location>
</feature>
<keyword evidence="4" id="KW-1185">Reference proteome</keyword>
<dbReference type="Gene3D" id="3.55.50.30">
    <property type="match status" value="1"/>
</dbReference>
<evidence type="ECO:0008006" key="5">
    <source>
        <dbReference type="Google" id="ProtNLM"/>
    </source>
</evidence>
<dbReference type="RefSeq" id="WP_115687866.1">
    <property type="nucleotide sequence ID" value="NZ_CP031417.1"/>
</dbReference>
<evidence type="ECO:0000256" key="1">
    <source>
        <dbReference type="SAM" id="MobiDB-lite"/>
    </source>
</evidence>
<dbReference type="AlphaFoldDB" id="A0A345ZQW0"/>
<dbReference type="Proteomes" id="UP000254889">
    <property type="component" value="Chromosome"/>
</dbReference>
<dbReference type="KEGG" id="ptaw:DW352_01510"/>
<name>A0A345ZQW0_9HYPH</name>
<dbReference type="SUPFAM" id="SSF74653">
    <property type="entry name" value="TolA/TonB C-terminal domain"/>
    <property type="match status" value="1"/>
</dbReference>
<feature type="signal peptide" evidence="2">
    <location>
        <begin position="1"/>
        <end position="25"/>
    </location>
</feature>
<accession>A0A345ZQW0</accession>
<feature type="region of interest" description="Disordered" evidence="1">
    <location>
        <begin position="215"/>
        <end position="236"/>
    </location>
</feature>
<sequence length="236" mass="24981">MSIGIAWRWASFVLGAFLSVGAVSAAGAEVAPSSLMRQTIVFDIPPQPVARALLKFSAATGVDVLLDARHAATDTKSFDVRGSMEARDALDTLLVGSGFVAREFGPDTVLVGTAAAGREGARAAFSGREKVYFAMVQGKIETTLCAHAETVPGRYRLALTLWVGRSGRVVHFKRLDTTGEAVRDAAVDEAMRAIAFDQSPPAGMPQPLTLVMAPRDEGAGDTCRSAVRTQRDASTR</sequence>
<gene>
    <name evidence="3" type="ORF">DW352_01510</name>
</gene>
<evidence type="ECO:0000313" key="4">
    <source>
        <dbReference type="Proteomes" id="UP000254889"/>
    </source>
</evidence>
<proteinExistence type="predicted"/>
<evidence type="ECO:0000313" key="3">
    <source>
        <dbReference type="EMBL" id="AXK79307.1"/>
    </source>
</evidence>
<dbReference type="EMBL" id="CP031417">
    <property type="protein sequence ID" value="AXK79307.1"/>
    <property type="molecule type" value="Genomic_DNA"/>
</dbReference>
<evidence type="ECO:0000256" key="2">
    <source>
        <dbReference type="SAM" id="SignalP"/>
    </source>
</evidence>
<reference evidence="3 4" key="1">
    <citation type="submission" date="2018-07" db="EMBL/GenBank/DDBJ databases">
        <authorList>
            <person name="Quirk P.G."/>
            <person name="Krulwich T.A."/>
        </authorList>
    </citation>
    <scope>NUCLEOTIDE SEQUENCE [LARGE SCALE GENOMIC DNA]</scope>
    <source>
        <strain evidence="3 4">CC-BB4</strain>
    </source>
</reference>
<keyword evidence="2" id="KW-0732">Signal</keyword>
<protein>
    <recommendedName>
        <fullName evidence="5">Secretin/TonB short N-terminal domain-containing protein</fullName>
    </recommendedName>
</protein>
<dbReference type="OrthoDB" id="8207507at2"/>